<dbReference type="Pfam" id="PF08246">
    <property type="entry name" value="Inhibitor_I29"/>
    <property type="match status" value="1"/>
</dbReference>
<dbReference type="InterPro" id="IPR038765">
    <property type="entry name" value="Papain-like_cys_pep_sf"/>
</dbReference>
<feature type="domain" description="Cathepsin propeptide inhibitor" evidence="9">
    <location>
        <begin position="37"/>
        <end position="94"/>
    </location>
</feature>
<dbReference type="AlphaFoldDB" id="A0A6G0STU7"/>
<protein>
    <recommendedName>
        <fullName evidence="12">Cathepsin O</fullName>
    </recommendedName>
</protein>
<evidence type="ECO:0000256" key="1">
    <source>
        <dbReference type="ARBA" id="ARBA00008455"/>
    </source>
</evidence>
<evidence type="ECO:0000313" key="11">
    <source>
        <dbReference type="Proteomes" id="UP000475862"/>
    </source>
</evidence>
<accession>A0A6G0STU7</accession>
<keyword evidence="6" id="KW-1015">Disulfide bond</keyword>
<organism evidence="10 11">
    <name type="scientific">Aphis glycines</name>
    <name type="common">Soybean aphid</name>
    <dbReference type="NCBI Taxonomy" id="307491"/>
    <lineage>
        <taxon>Eukaryota</taxon>
        <taxon>Metazoa</taxon>
        <taxon>Ecdysozoa</taxon>
        <taxon>Arthropoda</taxon>
        <taxon>Hexapoda</taxon>
        <taxon>Insecta</taxon>
        <taxon>Pterygota</taxon>
        <taxon>Neoptera</taxon>
        <taxon>Paraneoptera</taxon>
        <taxon>Hemiptera</taxon>
        <taxon>Sternorrhyncha</taxon>
        <taxon>Aphidomorpha</taxon>
        <taxon>Aphidoidea</taxon>
        <taxon>Aphididae</taxon>
        <taxon>Aphidini</taxon>
        <taxon>Aphis</taxon>
        <taxon>Aphis</taxon>
    </lineage>
</organism>
<comment type="similarity">
    <text evidence="1">Belongs to the peptidase C1 family.</text>
</comment>
<dbReference type="GO" id="GO:0008234">
    <property type="term" value="F:cysteine-type peptidase activity"/>
    <property type="evidence" value="ECO:0007669"/>
    <property type="project" value="UniProtKB-KW"/>
</dbReference>
<dbReference type="Pfam" id="PF00112">
    <property type="entry name" value="Peptidase_C1"/>
    <property type="match status" value="1"/>
</dbReference>
<evidence type="ECO:0000256" key="6">
    <source>
        <dbReference type="ARBA" id="ARBA00023157"/>
    </source>
</evidence>
<dbReference type="EMBL" id="VYZN01002478">
    <property type="protein sequence ID" value="KAE9521692.1"/>
    <property type="molecule type" value="Genomic_DNA"/>
</dbReference>
<keyword evidence="3" id="KW-0378">Hydrolase</keyword>
<feature type="transmembrane region" description="Helical" evidence="7">
    <location>
        <begin position="6"/>
        <end position="27"/>
    </location>
</feature>
<keyword evidence="7" id="KW-1133">Transmembrane helix</keyword>
<dbReference type="SMART" id="SM00848">
    <property type="entry name" value="Inhibitor_I29"/>
    <property type="match status" value="1"/>
</dbReference>
<dbReference type="Proteomes" id="UP000475862">
    <property type="component" value="Unassembled WGS sequence"/>
</dbReference>
<evidence type="ECO:0000256" key="2">
    <source>
        <dbReference type="ARBA" id="ARBA00022670"/>
    </source>
</evidence>
<comment type="caution">
    <text evidence="10">The sequence shown here is derived from an EMBL/GenBank/DDBJ whole genome shotgun (WGS) entry which is preliminary data.</text>
</comment>
<reference evidence="10 11" key="1">
    <citation type="submission" date="2019-08" db="EMBL/GenBank/DDBJ databases">
        <title>The genome of the soybean aphid Biotype 1, its phylome, world population structure and adaptation to the North American continent.</title>
        <authorList>
            <person name="Giordano R."/>
            <person name="Donthu R.K."/>
            <person name="Hernandez A.G."/>
            <person name="Wright C.L."/>
            <person name="Zimin A.V."/>
        </authorList>
    </citation>
    <scope>NUCLEOTIDE SEQUENCE [LARGE SCALE GENOMIC DNA]</scope>
    <source>
        <tissue evidence="10">Whole aphids</tissue>
    </source>
</reference>
<evidence type="ECO:0000256" key="5">
    <source>
        <dbReference type="ARBA" id="ARBA00023145"/>
    </source>
</evidence>
<dbReference type="InterPro" id="IPR000169">
    <property type="entry name" value="Pept_cys_AS"/>
</dbReference>
<dbReference type="InterPro" id="IPR013201">
    <property type="entry name" value="Prot_inhib_I29"/>
</dbReference>
<dbReference type="SMART" id="SM00645">
    <property type="entry name" value="Pept_C1"/>
    <property type="match status" value="1"/>
</dbReference>
<keyword evidence="2" id="KW-0645">Protease</keyword>
<name>A0A6G0STU7_APHGL</name>
<dbReference type="InterPro" id="IPR013128">
    <property type="entry name" value="Peptidase_C1A"/>
</dbReference>
<evidence type="ECO:0000256" key="7">
    <source>
        <dbReference type="SAM" id="Phobius"/>
    </source>
</evidence>
<dbReference type="InterPro" id="IPR039417">
    <property type="entry name" value="Peptidase_C1A_papain-like"/>
</dbReference>
<dbReference type="CDD" id="cd02248">
    <property type="entry name" value="Peptidase_C1A"/>
    <property type="match status" value="1"/>
</dbReference>
<keyword evidence="4" id="KW-0788">Thiol protease</keyword>
<keyword evidence="5" id="KW-0865">Zymogen</keyword>
<evidence type="ECO:0008006" key="12">
    <source>
        <dbReference type="Google" id="ProtNLM"/>
    </source>
</evidence>
<gene>
    <name evidence="10" type="ORF">AGLY_017912</name>
</gene>
<evidence type="ECO:0000256" key="3">
    <source>
        <dbReference type="ARBA" id="ARBA00022801"/>
    </source>
</evidence>
<dbReference type="GO" id="GO:0006508">
    <property type="term" value="P:proteolysis"/>
    <property type="evidence" value="ECO:0007669"/>
    <property type="project" value="UniProtKB-KW"/>
</dbReference>
<evidence type="ECO:0000256" key="4">
    <source>
        <dbReference type="ARBA" id="ARBA00022807"/>
    </source>
</evidence>
<sequence length="389" mass="44272">MLAVTNVLKASLLVTCVVLILFFIMSIKQFNRDQEKFEKFIKKYNKSYVNGTEHGLRFKQFKESLKTIQLLRQSCNGCTNYGITEFSDLSPDEFTKIYLNSITLRTPHTGTFSMARSKRSITTATLSSIDWRDKNVVTPVRNQKNCGACWAISVIELIESVYAIKTGSLQTFSVQEMLDCSGGINQGCTGGSSVFLLLWLMENNITVFREENYPTVYKDQMCTLDKTFDKGVKVKSFLTLNLMDREDLLLSYLSKSPVSVALNALPWQFYVGGVLSQCDNSMTSLNHAAEIIGYKLGENPYYILKNSWGTNFGNDGYIYVAIGNNECGIGWEVDVVTNVFTSWSTKYILYWIIYCTLLLINSKLFLFIVRVYDFIFPHTMVSIGIRRSY</sequence>
<dbReference type="SUPFAM" id="SSF54001">
    <property type="entry name" value="Cysteine proteinases"/>
    <property type="match status" value="1"/>
</dbReference>
<keyword evidence="7" id="KW-0472">Membrane</keyword>
<evidence type="ECO:0000313" key="10">
    <source>
        <dbReference type="EMBL" id="KAE9521692.1"/>
    </source>
</evidence>
<dbReference type="PROSITE" id="PS00139">
    <property type="entry name" value="THIOL_PROTEASE_CYS"/>
    <property type="match status" value="1"/>
</dbReference>
<dbReference type="OrthoDB" id="498368at2759"/>
<dbReference type="PANTHER" id="PTHR12411">
    <property type="entry name" value="CYSTEINE PROTEASE FAMILY C1-RELATED"/>
    <property type="match status" value="1"/>
</dbReference>
<evidence type="ECO:0000259" key="9">
    <source>
        <dbReference type="SMART" id="SM00848"/>
    </source>
</evidence>
<proteinExistence type="inferred from homology"/>
<keyword evidence="7" id="KW-0812">Transmembrane</keyword>
<feature type="domain" description="Peptidase C1A papain C-terminal" evidence="8">
    <location>
        <begin position="125"/>
        <end position="337"/>
    </location>
</feature>
<dbReference type="Gene3D" id="3.90.70.10">
    <property type="entry name" value="Cysteine proteinases"/>
    <property type="match status" value="1"/>
</dbReference>
<evidence type="ECO:0000259" key="8">
    <source>
        <dbReference type="SMART" id="SM00645"/>
    </source>
</evidence>
<keyword evidence="11" id="KW-1185">Reference proteome</keyword>
<feature type="transmembrane region" description="Helical" evidence="7">
    <location>
        <begin position="348"/>
        <end position="372"/>
    </location>
</feature>
<dbReference type="InterPro" id="IPR000668">
    <property type="entry name" value="Peptidase_C1A_C"/>
</dbReference>